<evidence type="ECO:0000313" key="7">
    <source>
        <dbReference type="Proteomes" id="UP000015102"/>
    </source>
</evidence>
<evidence type="ECO:0000256" key="4">
    <source>
        <dbReference type="ARBA" id="ARBA00022989"/>
    </source>
</evidence>
<keyword evidence="4" id="KW-1133">Transmembrane helix</keyword>
<dbReference type="AlphaFoldDB" id="T1GVH7"/>
<evidence type="ECO:0000256" key="2">
    <source>
        <dbReference type="ARBA" id="ARBA00007018"/>
    </source>
</evidence>
<comment type="similarity">
    <text evidence="2">Belongs to the ADIPOR family.</text>
</comment>
<reference evidence="6" key="2">
    <citation type="submission" date="2015-06" db="UniProtKB">
        <authorList>
            <consortium name="EnsemblMetazoa"/>
        </authorList>
    </citation>
    <scope>IDENTIFICATION</scope>
</reference>
<dbReference type="PANTHER" id="PTHR20855:SF138">
    <property type="entry name" value="PROGESTIN AND ADIPOQ RECEPTOR FAMILY MEMBER 4"/>
    <property type="match status" value="1"/>
</dbReference>
<dbReference type="EMBL" id="CAQQ02029633">
    <property type="status" value="NOT_ANNOTATED_CDS"/>
    <property type="molecule type" value="Genomic_DNA"/>
</dbReference>
<accession>T1GVH7</accession>
<dbReference type="Proteomes" id="UP000015102">
    <property type="component" value="Unassembled WGS sequence"/>
</dbReference>
<evidence type="ECO:0000313" key="6">
    <source>
        <dbReference type="EnsemblMetazoa" id="MESCA007781-PA"/>
    </source>
</evidence>
<dbReference type="InterPro" id="IPR004254">
    <property type="entry name" value="AdipoR/HlyIII-related"/>
</dbReference>
<evidence type="ECO:0000256" key="3">
    <source>
        <dbReference type="ARBA" id="ARBA00022692"/>
    </source>
</evidence>
<dbReference type="HOGENOM" id="CLU_2471657_0_0_1"/>
<reference evidence="7" key="1">
    <citation type="submission" date="2013-02" db="EMBL/GenBank/DDBJ databases">
        <authorList>
            <person name="Hughes D."/>
        </authorList>
    </citation>
    <scope>NUCLEOTIDE SEQUENCE</scope>
    <source>
        <strain>Durham</strain>
        <strain evidence="7">NC isolate 2 -- Noor lab</strain>
    </source>
</reference>
<proteinExistence type="inferred from homology"/>
<organism evidence="6 7">
    <name type="scientific">Megaselia scalaris</name>
    <name type="common">Humpbacked fly</name>
    <name type="synonym">Phora scalaris</name>
    <dbReference type="NCBI Taxonomy" id="36166"/>
    <lineage>
        <taxon>Eukaryota</taxon>
        <taxon>Metazoa</taxon>
        <taxon>Ecdysozoa</taxon>
        <taxon>Arthropoda</taxon>
        <taxon>Hexapoda</taxon>
        <taxon>Insecta</taxon>
        <taxon>Pterygota</taxon>
        <taxon>Neoptera</taxon>
        <taxon>Endopterygota</taxon>
        <taxon>Diptera</taxon>
        <taxon>Brachycera</taxon>
        <taxon>Muscomorpha</taxon>
        <taxon>Platypezoidea</taxon>
        <taxon>Phoridae</taxon>
        <taxon>Megaseliini</taxon>
        <taxon>Megaselia</taxon>
    </lineage>
</organism>
<dbReference type="EMBL" id="CAQQ02029634">
    <property type="status" value="NOT_ANNOTATED_CDS"/>
    <property type="molecule type" value="Genomic_DNA"/>
</dbReference>
<name>T1GVH7_MEGSC</name>
<evidence type="ECO:0000256" key="1">
    <source>
        <dbReference type="ARBA" id="ARBA00004141"/>
    </source>
</evidence>
<dbReference type="GO" id="GO:0016020">
    <property type="term" value="C:membrane"/>
    <property type="evidence" value="ECO:0007669"/>
    <property type="project" value="UniProtKB-SubCell"/>
</dbReference>
<dbReference type="EMBL" id="CAQQ02029632">
    <property type="status" value="NOT_ANNOTATED_CDS"/>
    <property type="molecule type" value="Genomic_DNA"/>
</dbReference>
<dbReference type="GO" id="GO:0038023">
    <property type="term" value="F:signaling receptor activity"/>
    <property type="evidence" value="ECO:0007669"/>
    <property type="project" value="TreeGrafter"/>
</dbReference>
<evidence type="ECO:0000256" key="5">
    <source>
        <dbReference type="ARBA" id="ARBA00023136"/>
    </source>
</evidence>
<comment type="subcellular location">
    <subcellularLocation>
        <location evidence="1">Membrane</location>
        <topology evidence="1">Multi-pass membrane protein</topology>
    </subcellularLocation>
</comment>
<keyword evidence="3" id="KW-0812">Transmembrane</keyword>
<dbReference type="PANTHER" id="PTHR20855">
    <property type="entry name" value="ADIPOR/PROGESTIN RECEPTOR-RELATED"/>
    <property type="match status" value="1"/>
</dbReference>
<keyword evidence="5" id="KW-0472">Membrane</keyword>
<dbReference type="STRING" id="36166.T1GVH7"/>
<sequence>MSVYISIEIETTATTAATKQSPGIRPEEDLLQWKDMPKYLQFNPYVLTGYRPLTTFKGCCFSLFYWHNETVNIFTHVGYDLEYLSLQS</sequence>
<dbReference type="EnsemblMetazoa" id="MESCA007781-RA">
    <property type="protein sequence ID" value="MESCA007781-PA"/>
    <property type="gene ID" value="MESCA007781"/>
</dbReference>
<protein>
    <submittedName>
        <fullName evidence="6">Uncharacterized protein</fullName>
    </submittedName>
</protein>
<keyword evidence="7" id="KW-1185">Reference proteome</keyword>